<reference evidence="1 2" key="1">
    <citation type="journal article" date="2024" name="IMA Fungus">
        <title>IMA Genome - F19 : A genome assembly and annotation guide to empower mycologists, including annotated draft genome sequences of Ceratocystis pirilliformis, Diaporthe australafricana, Fusarium ophioides, Paecilomyces lecythidis, and Sporothrix stenoceras.</title>
        <authorList>
            <person name="Aylward J."/>
            <person name="Wilson A.M."/>
            <person name="Visagie C.M."/>
            <person name="Spraker J."/>
            <person name="Barnes I."/>
            <person name="Buitendag C."/>
            <person name="Ceriani C."/>
            <person name="Del Mar Angel L."/>
            <person name="du Plessis D."/>
            <person name="Fuchs T."/>
            <person name="Gasser K."/>
            <person name="Kramer D."/>
            <person name="Li W."/>
            <person name="Munsamy K."/>
            <person name="Piso A."/>
            <person name="Price J.L."/>
            <person name="Sonnekus B."/>
            <person name="Thomas C."/>
            <person name="van der Nest A."/>
            <person name="van Dijk A."/>
            <person name="van Heerden A."/>
            <person name="van Vuuren N."/>
            <person name="Yilmaz N."/>
            <person name="Duong T.A."/>
            <person name="van der Merwe N.A."/>
            <person name="Wingfield M.J."/>
            <person name="Wingfield B.D."/>
        </authorList>
    </citation>
    <scope>NUCLEOTIDE SEQUENCE [LARGE SCALE GENOMIC DNA]</scope>
    <source>
        <strain evidence="1 2">CMW 18167</strain>
    </source>
</reference>
<sequence>MEQQPEIVEIDSDATADDSAYGNEVSIYTASLTSSVLDYRNENGRRYHAYRDGAYLLPNDEKEQERLDMMHEMMLTLMDRRLYLAPIATPSYTLDLGTGTGLWAIDFGDSFPSAEVTGVDLSPIQPPFVPPNVRFIVDDVEAPWTYGHNFDFIHARFLALSIKDYKGLLQRCYDCTSSGGWVEFQDWSFDNISQDESTKGTSIEQYYKVGTEAFAKAGYCVSPGPNLEGWFREIGFEDVHVKKYAIPMGIWPKDRKLKVVGAWNLEEARTGMEASAMAVLTRFDTWTPEEVRILVAKALRDAENRSIHALFDFYVVYGRKP</sequence>
<evidence type="ECO:0000313" key="2">
    <source>
        <dbReference type="Proteomes" id="UP001583193"/>
    </source>
</evidence>
<dbReference type="PANTHER" id="PTHR43591:SF10">
    <property type="entry name" value="ABC TRANSMEMBRANE TYPE-1 DOMAIN-CONTAINING PROTEIN-RELATED"/>
    <property type="match status" value="1"/>
</dbReference>
<evidence type="ECO:0008006" key="3">
    <source>
        <dbReference type="Google" id="ProtNLM"/>
    </source>
</evidence>
<name>A0ABR3Y8K3_9EURO</name>
<organism evidence="1 2">
    <name type="scientific">Paecilomyces lecythidis</name>
    <dbReference type="NCBI Taxonomy" id="3004212"/>
    <lineage>
        <taxon>Eukaryota</taxon>
        <taxon>Fungi</taxon>
        <taxon>Dikarya</taxon>
        <taxon>Ascomycota</taxon>
        <taxon>Pezizomycotina</taxon>
        <taxon>Eurotiomycetes</taxon>
        <taxon>Eurotiomycetidae</taxon>
        <taxon>Eurotiales</taxon>
        <taxon>Thermoascaceae</taxon>
        <taxon>Paecilomyces</taxon>
    </lineage>
</organism>
<proteinExistence type="predicted"/>
<accession>A0ABR3Y8K3</accession>
<dbReference type="PANTHER" id="PTHR43591">
    <property type="entry name" value="METHYLTRANSFERASE"/>
    <property type="match status" value="1"/>
</dbReference>
<dbReference type="Proteomes" id="UP001583193">
    <property type="component" value="Unassembled WGS sequence"/>
</dbReference>
<gene>
    <name evidence="1" type="ORF">Plec18167_002218</name>
</gene>
<comment type="caution">
    <text evidence="1">The sequence shown here is derived from an EMBL/GenBank/DDBJ whole genome shotgun (WGS) entry which is preliminary data.</text>
</comment>
<evidence type="ECO:0000313" key="1">
    <source>
        <dbReference type="EMBL" id="KAL1884626.1"/>
    </source>
</evidence>
<dbReference type="CDD" id="cd02440">
    <property type="entry name" value="AdoMet_MTases"/>
    <property type="match status" value="1"/>
</dbReference>
<dbReference type="SUPFAM" id="SSF53335">
    <property type="entry name" value="S-adenosyl-L-methionine-dependent methyltransferases"/>
    <property type="match status" value="1"/>
</dbReference>
<dbReference type="EMBL" id="JAVDPF010000004">
    <property type="protein sequence ID" value="KAL1884626.1"/>
    <property type="molecule type" value="Genomic_DNA"/>
</dbReference>
<dbReference type="Gene3D" id="3.40.50.150">
    <property type="entry name" value="Vaccinia Virus protein VP39"/>
    <property type="match status" value="1"/>
</dbReference>
<keyword evidence="2" id="KW-1185">Reference proteome</keyword>
<protein>
    <recommendedName>
        <fullName evidence="3">S-adenosyl-L-methionine-dependent methyltransferase</fullName>
    </recommendedName>
</protein>
<dbReference type="Pfam" id="PF13489">
    <property type="entry name" value="Methyltransf_23"/>
    <property type="match status" value="1"/>
</dbReference>
<dbReference type="InterPro" id="IPR029063">
    <property type="entry name" value="SAM-dependent_MTases_sf"/>
</dbReference>